<dbReference type="PROSITE" id="PS51704">
    <property type="entry name" value="GP_PDE"/>
    <property type="match status" value="1"/>
</dbReference>
<gene>
    <name evidence="3" type="ORF">FB389_0624</name>
</gene>
<dbReference type="PANTHER" id="PTHR46211">
    <property type="entry name" value="GLYCEROPHOSPHORYL DIESTER PHOSPHODIESTERASE"/>
    <property type="match status" value="1"/>
</dbReference>
<keyword evidence="1" id="KW-0812">Transmembrane</keyword>
<keyword evidence="1" id="KW-1133">Transmembrane helix</keyword>
<dbReference type="PANTHER" id="PTHR46211:SF1">
    <property type="entry name" value="GLYCEROPHOSPHODIESTER PHOSPHODIESTERASE, CYTOPLASMIC"/>
    <property type="match status" value="1"/>
</dbReference>
<dbReference type="SUPFAM" id="SSF51695">
    <property type="entry name" value="PLC-like phosphodiesterases"/>
    <property type="match status" value="1"/>
</dbReference>
<evidence type="ECO:0000313" key="3">
    <source>
        <dbReference type="EMBL" id="TQK75980.1"/>
    </source>
</evidence>
<dbReference type="Proteomes" id="UP000316181">
    <property type="component" value="Unassembled WGS sequence"/>
</dbReference>
<dbReference type="OrthoDB" id="9758957at2"/>
<dbReference type="AlphaFoldDB" id="A0A542SMX7"/>
<protein>
    <submittedName>
        <fullName evidence="3">Glycerophosphoryl diester phosphodiesterase</fullName>
    </submittedName>
</protein>
<reference evidence="3 4" key="1">
    <citation type="submission" date="2019-06" db="EMBL/GenBank/DDBJ databases">
        <title>Sequencing the genomes of 1000 actinobacteria strains.</title>
        <authorList>
            <person name="Klenk H.-P."/>
        </authorList>
    </citation>
    <scope>NUCLEOTIDE SEQUENCE [LARGE SCALE GENOMIC DNA]</scope>
    <source>
        <strain evidence="3 4">DSM 10596</strain>
    </source>
</reference>
<evidence type="ECO:0000256" key="1">
    <source>
        <dbReference type="SAM" id="Phobius"/>
    </source>
</evidence>
<keyword evidence="1" id="KW-0472">Membrane</keyword>
<dbReference type="Gene3D" id="3.20.20.190">
    <property type="entry name" value="Phosphatidylinositol (PI) phosphodiesterase"/>
    <property type="match status" value="1"/>
</dbReference>
<comment type="caution">
    <text evidence="3">The sequence shown here is derived from an EMBL/GenBank/DDBJ whole genome shotgun (WGS) entry which is preliminary data.</text>
</comment>
<dbReference type="InterPro" id="IPR017946">
    <property type="entry name" value="PLC-like_Pdiesterase_TIM-brl"/>
</dbReference>
<feature type="transmembrane region" description="Helical" evidence="1">
    <location>
        <begin position="50"/>
        <end position="71"/>
    </location>
</feature>
<name>A0A542SMX7_9MICO</name>
<proteinExistence type="predicted"/>
<organism evidence="3 4">
    <name type="scientific">Rarobacter incanus</name>
    <dbReference type="NCBI Taxonomy" id="153494"/>
    <lineage>
        <taxon>Bacteria</taxon>
        <taxon>Bacillati</taxon>
        <taxon>Actinomycetota</taxon>
        <taxon>Actinomycetes</taxon>
        <taxon>Micrococcales</taxon>
        <taxon>Rarobacteraceae</taxon>
        <taxon>Rarobacter</taxon>
    </lineage>
</organism>
<dbReference type="InterPro" id="IPR030395">
    <property type="entry name" value="GP_PDE_dom"/>
</dbReference>
<feature type="domain" description="GP-PDE" evidence="2">
    <location>
        <begin position="399"/>
        <end position="651"/>
    </location>
</feature>
<dbReference type="GO" id="GO:0008081">
    <property type="term" value="F:phosphoric diester hydrolase activity"/>
    <property type="evidence" value="ECO:0007669"/>
    <property type="project" value="InterPro"/>
</dbReference>
<dbReference type="EMBL" id="VFNV01000001">
    <property type="protein sequence ID" value="TQK75980.1"/>
    <property type="molecule type" value="Genomic_DNA"/>
</dbReference>
<dbReference type="GO" id="GO:0006629">
    <property type="term" value="P:lipid metabolic process"/>
    <property type="evidence" value="ECO:0007669"/>
    <property type="project" value="InterPro"/>
</dbReference>
<accession>A0A542SMX7</accession>
<keyword evidence="4" id="KW-1185">Reference proteome</keyword>
<sequence length="651" mass="68825">MQSARRTGYTIRVPPSQTPRVLGPNPRLQLTPRAAHGVPARFRSARCARLFTAVAVAVVALAGIWALHVAAAGNAQAGPRPAIEVSATSRIAKSGAIKSRYSVSVNAKHAGKYKTVRVAVRKSSKPAKRWRQGARSVRLTWKSGAYRGSFAVTSRFRPVAVVSAQVRGKQVTVKKKGPRAGDTLATGRNFSTVRGRPLAVSISVLPARARVVKLQRLAGSRWQTAQVRRISGSKRATVKFQVAASTPGQTRWRVTANKTTLARSEVAAFTVEVAPLPISRVAANTSQISATSRTPGTVSAVINPSRSRTVNLQEYSVRLGRWVTQKTKKAGPQAGASKVTFTLPERPAGTSSWRIQVPEKLGTGTSGASSSVTATTTLEANGPLLGIDSYASARSLAAPFVVAHRGGPARYPESSKEGYAAAAAAGFAVEVDLRVLADGTLVVNHDTTTGRTLYDPAAPGASYALKDIDLATWSRLETGPAYEGGPTGTPLTFDQFLDEFGGRVLFIADIKSSALVKQVVNKLADRGLADTAILQSTSDEGVRNALAQGEQRGVNINARRLLAADFFQAPAATVNARLKSLFAGGYRDLLGCSYKNMAATVLPYLEKNGGGSVIPYGVTESGQVIGLIGRSDFGGFSSDDPWSVWSHVQGS</sequence>
<evidence type="ECO:0000313" key="4">
    <source>
        <dbReference type="Proteomes" id="UP000316181"/>
    </source>
</evidence>
<dbReference type="Pfam" id="PF03009">
    <property type="entry name" value="GDPD"/>
    <property type="match status" value="1"/>
</dbReference>
<evidence type="ECO:0000259" key="2">
    <source>
        <dbReference type="PROSITE" id="PS51704"/>
    </source>
</evidence>